<feature type="domain" description="DNA polymerase III delta subunit-like C-terminal" evidence="10">
    <location>
        <begin position="219"/>
        <end position="337"/>
    </location>
</feature>
<keyword evidence="4" id="KW-0548">Nucleotidyltransferase</keyword>
<evidence type="ECO:0000256" key="8">
    <source>
        <dbReference type="ARBA" id="ARBA00049244"/>
    </source>
</evidence>
<keyword evidence="12" id="KW-1185">Reference proteome</keyword>
<reference evidence="11 12" key="1">
    <citation type="journal article" date="2019" name="Int. J. Syst. Evol. Microbiol.">
        <title>The Global Catalogue of Microorganisms (GCM) 10K type strain sequencing project: providing services to taxonomists for standard genome sequencing and annotation.</title>
        <authorList>
            <consortium name="The Broad Institute Genomics Platform"/>
            <consortium name="The Broad Institute Genome Sequencing Center for Infectious Disease"/>
            <person name="Wu L."/>
            <person name="Ma J."/>
        </authorList>
    </citation>
    <scope>NUCLEOTIDE SEQUENCE [LARGE SCALE GENOMIC DNA]</scope>
    <source>
        <strain evidence="11 12">JCM 1405</strain>
    </source>
</reference>
<keyword evidence="6" id="KW-0239">DNA-directed DNA polymerase</keyword>
<dbReference type="SUPFAM" id="SSF48019">
    <property type="entry name" value="post-AAA+ oligomerization domain-like"/>
    <property type="match status" value="1"/>
</dbReference>
<evidence type="ECO:0000256" key="5">
    <source>
        <dbReference type="ARBA" id="ARBA00022705"/>
    </source>
</evidence>
<evidence type="ECO:0000256" key="3">
    <source>
        <dbReference type="ARBA" id="ARBA00022679"/>
    </source>
</evidence>
<evidence type="ECO:0000256" key="6">
    <source>
        <dbReference type="ARBA" id="ARBA00022932"/>
    </source>
</evidence>
<comment type="catalytic activity">
    <reaction evidence="8">
        <text>DNA(n) + a 2'-deoxyribonucleoside 5'-triphosphate = DNA(n+1) + diphosphate</text>
        <dbReference type="Rhea" id="RHEA:22508"/>
        <dbReference type="Rhea" id="RHEA-COMP:17339"/>
        <dbReference type="Rhea" id="RHEA-COMP:17340"/>
        <dbReference type="ChEBI" id="CHEBI:33019"/>
        <dbReference type="ChEBI" id="CHEBI:61560"/>
        <dbReference type="ChEBI" id="CHEBI:173112"/>
        <dbReference type="EC" id="2.7.7.7"/>
    </reaction>
</comment>
<dbReference type="InterPro" id="IPR005790">
    <property type="entry name" value="DNA_polIII_delta"/>
</dbReference>
<gene>
    <name evidence="11" type="primary">holA</name>
    <name evidence="11" type="ORF">GCM10008905_05980</name>
</gene>
<dbReference type="PANTHER" id="PTHR34388:SF1">
    <property type="entry name" value="DNA POLYMERASE III SUBUNIT DELTA"/>
    <property type="match status" value="1"/>
</dbReference>
<dbReference type="InterPro" id="IPR048466">
    <property type="entry name" value="DNA_pol3_delta-like_C"/>
</dbReference>
<evidence type="ECO:0000256" key="4">
    <source>
        <dbReference type="ARBA" id="ARBA00022695"/>
    </source>
</evidence>
<accession>A0ABN1IPM9</accession>
<dbReference type="Proteomes" id="UP001500339">
    <property type="component" value="Unassembled WGS sequence"/>
</dbReference>
<evidence type="ECO:0000313" key="11">
    <source>
        <dbReference type="EMBL" id="GAA0718799.1"/>
    </source>
</evidence>
<evidence type="ECO:0000259" key="10">
    <source>
        <dbReference type="Pfam" id="PF21694"/>
    </source>
</evidence>
<dbReference type="Gene3D" id="1.10.8.60">
    <property type="match status" value="1"/>
</dbReference>
<feature type="domain" description="DNA polymerase III delta N-terminal" evidence="9">
    <location>
        <begin position="20"/>
        <end position="145"/>
    </location>
</feature>
<organism evidence="11 12">
    <name type="scientific">Clostridium malenominatum</name>
    <dbReference type="NCBI Taxonomy" id="1539"/>
    <lineage>
        <taxon>Bacteria</taxon>
        <taxon>Bacillati</taxon>
        <taxon>Bacillota</taxon>
        <taxon>Clostridia</taxon>
        <taxon>Eubacteriales</taxon>
        <taxon>Clostridiaceae</taxon>
        <taxon>Clostridium</taxon>
    </lineage>
</organism>
<dbReference type="Pfam" id="PF21694">
    <property type="entry name" value="DNA_pol3_delta_C"/>
    <property type="match status" value="1"/>
</dbReference>
<dbReference type="RefSeq" id="WP_343766462.1">
    <property type="nucleotide sequence ID" value="NZ_BAAACF010000001.1"/>
</dbReference>
<proteinExistence type="inferred from homology"/>
<comment type="caution">
    <text evidence="11">The sequence shown here is derived from an EMBL/GenBank/DDBJ whole genome shotgun (WGS) entry which is preliminary data.</text>
</comment>
<dbReference type="NCBIfam" id="TIGR01128">
    <property type="entry name" value="holA"/>
    <property type="match status" value="1"/>
</dbReference>
<comment type="similarity">
    <text evidence="7">Belongs to the DNA polymerase HolA subunit family.</text>
</comment>
<protein>
    <recommendedName>
        <fullName evidence="2">DNA polymerase III subunit delta</fullName>
        <ecNumber evidence="1">2.7.7.7</ecNumber>
    </recommendedName>
</protein>
<dbReference type="SUPFAM" id="SSF52540">
    <property type="entry name" value="P-loop containing nucleoside triphosphate hydrolases"/>
    <property type="match status" value="1"/>
</dbReference>
<evidence type="ECO:0000313" key="12">
    <source>
        <dbReference type="Proteomes" id="UP001500339"/>
    </source>
</evidence>
<dbReference type="InterPro" id="IPR010372">
    <property type="entry name" value="DNA_pol3_delta_N"/>
</dbReference>
<keyword evidence="5" id="KW-0235">DNA replication</keyword>
<dbReference type="Gene3D" id="1.20.272.10">
    <property type="match status" value="1"/>
</dbReference>
<evidence type="ECO:0000256" key="1">
    <source>
        <dbReference type="ARBA" id="ARBA00012417"/>
    </source>
</evidence>
<dbReference type="Pfam" id="PF06144">
    <property type="entry name" value="DNA_pol3_delta"/>
    <property type="match status" value="1"/>
</dbReference>
<evidence type="ECO:0000256" key="2">
    <source>
        <dbReference type="ARBA" id="ARBA00017703"/>
    </source>
</evidence>
<dbReference type="PANTHER" id="PTHR34388">
    <property type="entry name" value="DNA POLYMERASE III SUBUNIT DELTA"/>
    <property type="match status" value="1"/>
</dbReference>
<evidence type="ECO:0000259" key="9">
    <source>
        <dbReference type="Pfam" id="PF06144"/>
    </source>
</evidence>
<dbReference type="InterPro" id="IPR027417">
    <property type="entry name" value="P-loop_NTPase"/>
</dbReference>
<sequence>MINLSAFEDKIKKGIIDNCYIFCGLDEEMIKDKIKLLQKKVLSENFMDLNLVRFDGDTLTSFDPVINACETLPFMEERKIVVVYRGNFLGDKDDGGKKTLYNELNNYIKSIPTTCILIVYYVFKDKREKPSSKIYALDKKTIVVKGDKIYGRELESKVKNIFAKKDKDIGNVELKLFCSLLPTDMGIIENEIEKLCCYVLDREIKKEDIYALLNKKEDDDIFDLVDLIGDKKVKEAINSLNELMYKGDKANEILFMVERQFKLLYKVKYSLERRMSREEICGEIKLPSFICEKLINQSNKFTLSKLLRALEICLHWEKTMKSSSLDKKIQMELLIIETMTA</sequence>
<dbReference type="EC" id="2.7.7.7" evidence="1"/>
<evidence type="ECO:0000256" key="7">
    <source>
        <dbReference type="ARBA" id="ARBA00034754"/>
    </source>
</evidence>
<dbReference type="EMBL" id="BAAACF010000001">
    <property type="protein sequence ID" value="GAA0718799.1"/>
    <property type="molecule type" value="Genomic_DNA"/>
</dbReference>
<keyword evidence="3" id="KW-0808">Transferase</keyword>
<name>A0ABN1IPM9_9CLOT</name>
<dbReference type="Gene3D" id="3.40.50.300">
    <property type="entry name" value="P-loop containing nucleotide triphosphate hydrolases"/>
    <property type="match status" value="1"/>
</dbReference>
<dbReference type="InterPro" id="IPR008921">
    <property type="entry name" value="DNA_pol3_clamp-load_cplx_C"/>
</dbReference>